<protein>
    <submittedName>
        <fullName evidence="6">cAMP-binding proteins - catabolite gene activator and regulatory subunit of cAMP-dependent protein kinases</fullName>
    </submittedName>
</protein>
<dbReference type="SMART" id="SM00419">
    <property type="entry name" value="HTH_CRP"/>
    <property type="match status" value="1"/>
</dbReference>
<dbReference type="SUPFAM" id="SSF51206">
    <property type="entry name" value="cAMP-binding domain-like"/>
    <property type="match status" value="1"/>
</dbReference>
<accession>A0A6J4QTW5</accession>
<dbReference type="GO" id="GO:0005829">
    <property type="term" value="C:cytosol"/>
    <property type="evidence" value="ECO:0007669"/>
    <property type="project" value="TreeGrafter"/>
</dbReference>
<organism evidence="6">
    <name type="scientific">uncultured Rubrobacteraceae bacterium</name>
    <dbReference type="NCBI Taxonomy" id="349277"/>
    <lineage>
        <taxon>Bacteria</taxon>
        <taxon>Bacillati</taxon>
        <taxon>Actinomycetota</taxon>
        <taxon>Rubrobacteria</taxon>
        <taxon>Rubrobacterales</taxon>
        <taxon>Rubrobacteraceae</taxon>
        <taxon>environmental samples</taxon>
    </lineage>
</organism>
<dbReference type="SUPFAM" id="SSF46785">
    <property type="entry name" value="Winged helix' DNA-binding domain"/>
    <property type="match status" value="1"/>
</dbReference>
<dbReference type="InterPro" id="IPR050397">
    <property type="entry name" value="Env_Response_Regulators"/>
</dbReference>
<evidence type="ECO:0000259" key="4">
    <source>
        <dbReference type="PROSITE" id="PS50042"/>
    </source>
</evidence>
<dbReference type="AlphaFoldDB" id="A0A6J4QTW5"/>
<keyword evidence="1" id="KW-0805">Transcription regulation</keyword>
<dbReference type="Gene3D" id="1.10.10.10">
    <property type="entry name" value="Winged helix-like DNA-binding domain superfamily/Winged helix DNA-binding domain"/>
    <property type="match status" value="1"/>
</dbReference>
<dbReference type="EMBL" id="CADCVF010000011">
    <property type="protein sequence ID" value="CAA9446302.1"/>
    <property type="molecule type" value="Genomic_DNA"/>
</dbReference>
<reference evidence="6" key="1">
    <citation type="submission" date="2020-02" db="EMBL/GenBank/DDBJ databases">
        <authorList>
            <person name="Meier V. D."/>
        </authorList>
    </citation>
    <scope>NUCLEOTIDE SEQUENCE</scope>
    <source>
        <strain evidence="6">AVDCRST_MAG58</strain>
    </source>
</reference>
<dbReference type="InterPro" id="IPR036388">
    <property type="entry name" value="WH-like_DNA-bd_sf"/>
</dbReference>
<dbReference type="Pfam" id="PF00027">
    <property type="entry name" value="cNMP_binding"/>
    <property type="match status" value="1"/>
</dbReference>
<sequence>MILEGTAKVYVTPTDGTEVILAILGPGEIVGEMSAADSLGRSASVLTLEDSTLLWMDRHAFLSSMEEMPTIARNLVGILSRRLRLADTNPRCLAALDAHGRVAVQLLAFAREYGEPLPDGDTLIPLRLTQTDLAGLVGASRVRVNQALGYYRKRGSISLDKDHRIIVRDEESLARRAR</sequence>
<dbReference type="PROSITE" id="PS50042">
    <property type="entry name" value="CNMP_BINDING_3"/>
    <property type="match status" value="1"/>
</dbReference>
<evidence type="ECO:0000313" key="6">
    <source>
        <dbReference type="EMBL" id="CAA9446302.1"/>
    </source>
</evidence>
<evidence type="ECO:0000256" key="2">
    <source>
        <dbReference type="ARBA" id="ARBA00023125"/>
    </source>
</evidence>
<dbReference type="Pfam" id="PF13545">
    <property type="entry name" value="HTH_Crp_2"/>
    <property type="match status" value="1"/>
</dbReference>
<dbReference type="Gene3D" id="2.60.120.10">
    <property type="entry name" value="Jelly Rolls"/>
    <property type="match status" value="1"/>
</dbReference>
<evidence type="ECO:0000256" key="3">
    <source>
        <dbReference type="ARBA" id="ARBA00023163"/>
    </source>
</evidence>
<dbReference type="GO" id="GO:0003677">
    <property type="term" value="F:DNA binding"/>
    <property type="evidence" value="ECO:0007669"/>
    <property type="project" value="UniProtKB-KW"/>
</dbReference>
<keyword evidence="2" id="KW-0238">DNA-binding</keyword>
<dbReference type="InterPro" id="IPR036390">
    <property type="entry name" value="WH_DNA-bd_sf"/>
</dbReference>
<gene>
    <name evidence="6" type="ORF">AVDCRST_MAG58-454</name>
</gene>
<dbReference type="PANTHER" id="PTHR24567">
    <property type="entry name" value="CRP FAMILY TRANSCRIPTIONAL REGULATORY PROTEIN"/>
    <property type="match status" value="1"/>
</dbReference>
<proteinExistence type="predicted"/>
<keyword evidence="3" id="KW-0804">Transcription</keyword>
<dbReference type="InterPro" id="IPR014710">
    <property type="entry name" value="RmlC-like_jellyroll"/>
</dbReference>
<evidence type="ECO:0000259" key="5">
    <source>
        <dbReference type="PROSITE" id="PS51063"/>
    </source>
</evidence>
<dbReference type="PANTHER" id="PTHR24567:SF74">
    <property type="entry name" value="HTH-TYPE TRANSCRIPTIONAL REGULATOR ARCR"/>
    <property type="match status" value="1"/>
</dbReference>
<dbReference type="CDD" id="cd00038">
    <property type="entry name" value="CAP_ED"/>
    <property type="match status" value="1"/>
</dbReference>
<dbReference type="PROSITE" id="PS51063">
    <property type="entry name" value="HTH_CRP_2"/>
    <property type="match status" value="1"/>
</dbReference>
<dbReference type="InterPro" id="IPR012318">
    <property type="entry name" value="HTH_CRP"/>
</dbReference>
<feature type="domain" description="HTH crp-type" evidence="5">
    <location>
        <begin position="96"/>
        <end position="171"/>
    </location>
</feature>
<name>A0A6J4QTW5_9ACTN</name>
<evidence type="ECO:0000256" key="1">
    <source>
        <dbReference type="ARBA" id="ARBA00023015"/>
    </source>
</evidence>
<feature type="domain" description="Cyclic nucleotide-binding" evidence="4">
    <location>
        <begin position="1"/>
        <end position="82"/>
    </location>
</feature>
<dbReference type="GO" id="GO:0003700">
    <property type="term" value="F:DNA-binding transcription factor activity"/>
    <property type="evidence" value="ECO:0007669"/>
    <property type="project" value="TreeGrafter"/>
</dbReference>
<dbReference type="InterPro" id="IPR000595">
    <property type="entry name" value="cNMP-bd_dom"/>
</dbReference>
<dbReference type="InterPro" id="IPR018490">
    <property type="entry name" value="cNMP-bd_dom_sf"/>
</dbReference>